<comment type="caution">
    <text evidence="1">The sequence shown here is derived from an EMBL/GenBank/DDBJ whole genome shotgun (WGS) entry which is preliminary data.</text>
</comment>
<protein>
    <submittedName>
        <fullName evidence="1">Uncharacterized protein</fullName>
    </submittedName>
</protein>
<evidence type="ECO:0000313" key="1">
    <source>
        <dbReference type="EMBL" id="KAK4130445.1"/>
    </source>
</evidence>
<evidence type="ECO:0000313" key="2">
    <source>
        <dbReference type="Proteomes" id="UP001304895"/>
    </source>
</evidence>
<dbReference type="AlphaFoldDB" id="A0AAN6Z966"/>
<reference evidence="1" key="1">
    <citation type="journal article" date="2023" name="Mol. Phylogenet. Evol.">
        <title>Genome-scale phylogeny and comparative genomics of the fungal order Sordariales.</title>
        <authorList>
            <person name="Hensen N."/>
            <person name="Bonometti L."/>
            <person name="Westerberg I."/>
            <person name="Brannstrom I.O."/>
            <person name="Guillou S."/>
            <person name="Cros-Aarteil S."/>
            <person name="Calhoun S."/>
            <person name="Haridas S."/>
            <person name="Kuo A."/>
            <person name="Mondo S."/>
            <person name="Pangilinan J."/>
            <person name="Riley R."/>
            <person name="LaButti K."/>
            <person name="Andreopoulos B."/>
            <person name="Lipzen A."/>
            <person name="Chen C."/>
            <person name="Yan M."/>
            <person name="Daum C."/>
            <person name="Ng V."/>
            <person name="Clum A."/>
            <person name="Steindorff A."/>
            <person name="Ohm R.A."/>
            <person name="Martin F."/>
            <person name="Silar P."/>
            <person name="Natvig D.O."/>
            <person name="Lalanne C."/>
            <person name="Gautier V."/>
            <person name="Ament-Velasquez S.L."/>
            <person name="Kruys A."/>
            <person name="Hutchinson M.I."/>
            <person name="Powell A.J."/>
            <person name="Barry K."/>
            <person name="Miller A.N."/>
            <person name="Grigoriev I.V."/>
            <person name="Debuchy R."/>
            <person name="Gladieux P."/>
            <person name="Hiltunen Thoren M."/>
            <person name="Johannesson H."/>
        </authorList>
    </citation>
    <scope>NUCLEOTIDE SEQUENCE</scope>
    <source>
        <strain evidence="1">CBS 123565</strain>
    </source>
</reference>
<keyword evidence="2" id="KW-1185">Reference proteome</keyword>
<proteinExistence type="predicted"/>
<reference evidence="1" key="2">
    <citation type="submission" date="2023-05" db="EMBL/GenBank/DDBJ databases">
        <authorList>
            <consortium name="Lawrence Berkeley National Laboratory"/>
            <person name="Steindorff A."/>
            <person name="Hensen N."/>
            <person name="Bonometti L."/>
            <person name="Westerberg I."/>
            <person name="Brannstrom I.O."/>
            <person name="Guillou S."/>
            <person name="Cros-Aarteil S."/>
            <person name="Calhoun S."/>
            <person name="Haridas S."/>
            <person name="Kuo A."/>
            <person name="Mondo S."/>
            <person name="Pangilinan J."/>
            <person name="Riley R."/>
            <person name="Labutti K."/>
            <person name="Andreopoulos B."/>
            <person name="Lipzen A."/>
            <person name="Chen C."/>
            <person name="Yanf M."/>
            <person name="Daum C."/>
            <person name="Ng V."/>
            <person name="Clum A."/>
            <person name="Ohm R."/>
            <person name="Martin F."/>
            <person name="Silar P."/>
            <person name="Natvig D."/>
            <person name="Lalanne C."/>
            <person name="Gautier V."/>
            <person name="Ament-Velasquez S.L."/>
            <person name="Kruys A."/>
            <person name="Hutchinson M.I."/>
            <person name="Powell A.J."/>
            <person name="Barry K."/>
            <person name="Miller A.N."/>
            <person name="Grigoriev I.V."/>
            <person name="Debuchy R."/>
            <person name="Gladieux P."/>
            <person name="Thoren M.H."/>
            <person name="Johannesson H."/>
        </authorList>
    </citation>
    <scope>NUCLEOTIDE SEQUENCE</scope>
    <source>
        <strain evidence="1">CBS 123565</strain>
    </source>
</reference>
<dbReference type="Proteomes" id="UP001304895">
    <property type="component" value="Unassembled WGS sequence"/>
</dbReference>
<gene>
    <name evidence="1" type="ORF">BT67DRAFT_219808</name>
</gene>
<name>A0AAN6Z966_9PEZI</name>
<organism evidence="1 2">
    <name type="scientific">Trichocladium antarcticum</name>
    <dbReference type="NCBI Taxonomy" id="1450529"/>
    <lineage>
        <taxon>Eukaryota</taxon>
        <taxon>Fungi</taxon>
        <taxon>Dikarya</taxon>
        <taxon>Ascomycota</taxon>
        <taxon>Pezizomycotina</taxon>
        <taxon>Sordariomycetes</taxon>
        <taxon>Sordariomycetidae</taxon>
        <taxon>Sordariales</taxon>
        <taxon>Chaetomiaceae</taxon>
        <taxon>Trichocladium</taxon>
    </lineage>
</organism>
<accession>A0AAN6Z966</accession>
<sequence length="177" mass="20147">MSQGLHNWRAIAAGCRREECADGELAEYRARQRDSYYYICTVFRGMGYEGGVSPTSSSCVCWLADTPFLKPVPLISTHRQDDGGPAVEQAWQSRQRGGLLGDDQVSCHLDPNLRAQASSTCLCHRQSFRSHDRFTSRTRDINIPFDRAFAFLPWAATQPQHKYPYTLAVREACRRER</sequence>
<dbReference type="EMBL" id="MU853436">
    <property type="protein sequence ID" value="KAK4130445.1"/>
    <property type="molecule type" value="Genomic_DNA"/>
</dbReference>